<protein>
    <submittedName>
        <fullName evidence="1">Uncharacterized protein</fullName>
    </submittedName>
</protein>
<proteinExistence type="predicted"/>
<reference evidence="1 2" key="1">
    <citation type="submission" date="2015-08" db="EMBL/GenBank/DDBJ databases">
        <title>Genome sequencing of Penicillium nordicum.</title>
        <authorList>
            <person name="Nguyen H.D."/>
            <person name="Seifert K.A."/>
        </authorList>
    </citation>
    <scope>NUCLEOTIDE SEQUENCE [LARGE SCALE GENOMIC DNA]</scope>
    <source>
        <strain evidence="1 2">DAOMC 185683</strain>
    </source>
</reference>
<name>A0A0M8NYB8_9EURO</name>
<gene>
    <name evidence="1" type="ORF">ACN38_g12553</name>
</gene>
<comment type="caution">
    <text evidence="1">The sequence shown here is derived from an EMBL/GenBank/DDBJ whole genome shotgun (WGS) entry which is preliminary data.</text>
</comment>
<dbReference type="Proteomes" id="UP000037696">
    <property type="component" value="Unassembled WGS sequence"/>
</dbReference>
<keyword evidence="2" id="KW-1185">Reference proteome</keyword>
<organism evidence="1 2">
    <name type="scientific">Penicillium nordicum</name>
    <dbReference type="NCBI Taxonomy" id="229535"/>
    <lineage>
        <taxon>Eukaryota</taxon>
        <taxon>Fungi</taxon>
        <taxon>Dikarya</taxon>
        <taxon>Ascomycota</taxon>
        <taxon>Pezizomycotina</taxon>
        <taxon>Eurotiomycetes</taxon>
        <taxon>Eurotiomycetidae</taxon>
        <taxon>Eurotiales</taxon>
        <taxon>Aspergillaceae</taxon>
        <taxon>Penicillium</taxon>
    </lineage>
</organism>
<evidence type="ECO:0000313" key="1">
    <source>
        <dbReference type="EMBL" id="KOS36690.1"/>
    </source>
</evidence>
<accession>A0A0M8NYB8</accession>
<dbReference type="AlphaFoldDB" id="A0A0M8NYB8"/>
<dbReference type="EMBL" id="LHQQ01000404">
    <property type="protein sequence ID" value="KOS36690.1"/>
    <property type="molecule type" value="Genomic_DNA"/>
</dbReference>
<sequence length="90" mass="9940">MLQEGSNELAGEVITNERVMCRMAYLVARTQGTGHPHHSRISMFICSDPASLSVSADFSLECDGENAAALLNIHTRRLNIHTRRLNGCSR</sequence>
<evidence type="ECO:0000313" key="2">
    <source>
        <dbReference type="Proteomes" id="UP000037696"/>
    </source>
</evidence>